<evidence type="ECO:0000256" key="1">
    <source>
        <dbReference type="SAM" id="SignalP"/>
    </source>
</evidence>
<gene>
    <name evidence="2" type="ORF">ANCCAN_15903</name>
</gene>
<accession>A0A368G4H1</accession>
<dbReference type="AlphaFoldDB" id="A0A368G4H1"/>
<evidence type="ECO:0000313" key="3">
    <source>
        <dbReference type="Proteomes" id="UP000252519"/>
    </source>
</evidence>
<proteinExistence type="predicted"/>
<feature type="chain" id="PRO_5016677937" evidence="1">
    <location>
        <begin position="18"/>
        <end position="144"/>
    </location>
</feature>
<keyword evidence="3" id="KW-1185">Reference proteome</keyword>
<protein>
    <submittedName>
        <fullName evidence="2">Uncharacterized protein</fullName>
    </submittedName>
</protein>
<name>A0A368G4H1_ANCCA</name>
<dbReference type="OrthoDB" id="5888726at2759"/>
<organism evidence="2 3">
    <name type="scientific">Ancylostoma caninum</name>
    <name type="common">Dog hookworm</name>
    <dbReference type="NCBI Taxonomy" id="29170"/>
    <lineage>
        <taxon>Eukaryota</taxon>
        <taxon>Metazoa</taxon>
        <taxon>Ecdysozoa</taxon>
        <taxon>Nematoda</taxon>
        <taxon>Chromadorea</taxon>
        <taxon>Rhabditida</taxon>
        <taxon>Rhabditina</taxon>
        <taxon>Rhabditomorpha</taxon>
        <taxon>Strongyloidea</taxon>
        <taxon>Ancylostomatidae</taxon>
        <taxon>Ancylostomatinae</taxon>
        <taxon>Ancylostoma</taxon>
    </lineage>
</organism>
<evidence type="ECO:0000313" key="2">
    <source>
        <dbReference type="EMBL" id="RCN38179.1"/>
    </source>
</evidence>
<dbReference type="Proteomes" id="UP000252519">
    <property type="component" value="Unassembled WGS sequence"/>
</dbReference>
<reference evidence="2 3" key="1">
    <citation type="submission" date="2014-10" db="EMBL/GenBank/DDBJ databases">
        <title>Draft genome of the hookworm Ancylostoma caninum.</title>
        <authorList>
            <person name="Mitreva M."/>
        </authorList>
    </citation>
    <scope>NUCLEOTIDE SEQUENCE [LARGE SCALE GENOMIC DNA]</scope>
    <source>
        <strain evidence="2 3">Baltimore</strain>
    </source>
</reference>
<dbReference type="EMBL" id="JOJR01000417">
    <property type="protein sequence ID" value="RCN38179.1"/>
    <property type="molecule type" value="Genomic_DNA"/>
</dbReference>
<feature type="signal peptide" evidence="1">
    <location>
        <begin position="1"/>
        <end position="17"/>
    </location>
</feature>
<keyword evidence="1" id="KW-0732">Signal</keyword>
<sequence length="144" mass="16020">MWTPSLLFLTMLSYAVGDFRVQKAKYGDRVTLQVESDVTEWQRVKSDGTKEYVQYCKNAVGLGCNMFADDRWRASCPSSSVTVFPNGTLTLHFMWEGDAFANYSAWDPNPGVEQENCNISGNGAKIMIEAKAELYGAPARALQS</sequence>
<comment type="caution">
    <text evidence="2">The sequence shown here is derived from an EMBL/GenBank/DDBJ whole genome shotgun (WGS) entry which is preliminary data.</text>
</comment>